<accession>W4H0X5</accession>
<reference evidence="1" key="1">
    <citation type="submission" date="2013-12" db="EMBL/GenBank/DDBJ databases">
        <title>The Genome Sequence of Aphanomyces astaci APO3.</title>
        <authorList>
            <consortium name="The Broad Institute Genomics Platform"/>
            <person name="Russ C."/>
            <person name="Tyler B."/>
            <person name="van West P."/>
            <person name="Dieguez-Uribeondo J."/>
            <person name="Young S.K."/>
            <person name="Zeng Q."/>
            <person name="Gargeya S."/>
            <person name="Fitzgerald M."/>
            <person name="Abouelleil A."/>
            <person name="Alvarado L."/>
            <person name="Chapman S.B."/>
            <person name="Gainer-Dewar J."/>
            <person name="Goldberg J."/>
            <person name="Griggs A."/>
            <person name="Gujja S."/>
            <person name="Hansen M."/>
            <person name="Howarth C."/>
            <person name="Imamovic A."/>
            <person name="Ireland A."/>
            <person name="Larimer J."/>
            <person name="McCowan C."/>
            <person name="Murphy C."/>
            <person name="Pearson M."/>
            <person name="Poon T.W."/>
            <person name="Priest M."/>
            <person name="Roberts A."/>
            <person name="Saif S."/>
            <person name="Shea T."/>
            <person name="Sykes S."/>
            <person name="Wortman J."/>
            <person name="Nusbaum C."/>
            <person name="Birren B."/>
        </authorList>
    </citation>
    <scope>NUCLEOTIDE SEQUENCE [LARGE SCALE GENOMIC DNA]</scope>
    <source>
        <strain evidence="1">APO3</strain>
    </source>
</reference>
<protein>
    <submittedName>
        <fullName evidence="1">Uncharacterized protein</fullName>
    </submittedName>
</protein>
<dbReference type="VEuPathDB" id="FungiDB:H257_03903"/>
<name>W4H0X5_APHAT</name>
<dbReference type="EMBL" id="KI913119">
    <property type="protein sequence ID" value="ETV84818.1"/>
    <property type="molecule type" value="Genomic_DNA"/>
</dbReference>
<evidence type="ECO:0000313" key="1">
    <source>
        <dbReference type="EMBL" id="ETV84818.1"/>
    </source>
</evidence>
<dbReference type="AlphaFoldDB" id="W4H0X5"/>
<organism evidence="1">
    <name type="scientific">Aphanomyces astaci</name>
    <name type="common">Crayfish plague agent</name>
    <dbReference type="NCBI Taxonomy" id="112090"/>
    <lineage>
        <taxon>Eukaryota</taxon>
        <taxon>Sar</taxon>
        <taxon>Stramenopiles</taxon>
        <taxon>Oomycota</taxon>
        <taxon>Saprolegniomycetes</taxon>
        <taxon>Saprolegniales</taxon>
        <taxon>Verrucalvaceae</taxon>
        <taxon>Aphanomyces</taxon>
    </lineage>
</organism>
<proteinExistence type="predicted"/>
<sequence length="430" mass="47348">MLNPDDSTSPMPLKGGISGVSEGDAEICVSHSDASPRRRIKMSAITLRRRRDGEEDKGNVFWNAVTVLSVLSLDRVQQVNLISMSIDKIFSVVSEEKTTIYLHNTSKAAFNYEDHVLTIGRVKSAADDDLPYYGLNVYHNGTIKWFMRMHVTCPTVGTMSFQQPLRLEVVGGDLHLMTGQATGDDASTSPVGNVFINALSSRGSIQLNAESWLLPVQVGEHVSWRRCRWPLELPTRPRSFKYKPNVVNASDFVVDVNATVTVTAPHVDVVTAAGRGTSLSLALIWLTRMVGDEVEASRFTTSLLALGNVPSTGLFEFDLAVHGLRAEMDELNDVETLLLHMAKCQVVRQTRSLAKEEGVEVKVVVVEATVDVDEWHCLDDDEAIAPTLYGRSIVQFQGEVALSATHSVECASRLRRNRGLTPAIHSLTYD</sequence>
<dbReference type="RefSeq" id="XP_009826510.1">
    <property type="nucleotide sequence ID" value="XM_009828208.1"/>
</dbReference>
<dbReference type="OrthoDB" id="196040at2759"/>
<gene>
    <name evidence="1" type="ORF">H257_03903</name>
</gene>
<dbReference type="GeneID" id="20805899"/>